<dbReference type="InterPro" id="IPR019716">
    <property type="entry name" value="Ribosomal_mL53"/>
</dbReference>
<dbReference type="AlphaFoldDB" id="A0AAE9W821"/>
<evidence type="ECO:0000313" key="8">
    <source>
        <dbReference type="Proteomes" id="UP001212411"/>
    </source>
</evidence>
<comment type="similarity">
    <text evidence="2">Belongs to the mitochondrion-specific ribosomal protein mL53 family.</text>
</comment>
<evidence type="ECO:0000256" key="3">
    <source>
        <dbReference type="ARBA" id="ARBA00022980"/>
    </source>
</evidence>
<accession>A0AAE9W821</accession>
<dbReference type="KEGG" id="som:SOMG_00432"/>
<evidence type="ECO:0000256" key="4">
    <source>
        <dbReference type="ARBA" id="ARBA00023128"/>
    </source>
</evidence>
<dbReference type="RefSeq" id="XP_056035785.1">
    <property type="nucleotide sequence ID" value="XM_056179226.1"/>
</dbReference>
<evidence type="ECO:0000256" key="5">
    <source>
        <dbReference type="ARBA" id="ARBA00023274"/>
    </source>
</evidence>
<gene>
    <name evidence="7" type="primary">mrpl44</name>
    <name evidence="7" type="ORF">SOMG_00432</name>
</gene>
<name>A0AAE9W821_9SCHI</name>
<evidence type="ECO:0000313" key="7">
    <source>
        <dbReference type="EMBL" id="WBW71542.1"/>
    </source>
</evidence>
<dbReference type="EMBL" id="CP115611">
    <property type="protein sequence ID" value="WBW71542.1"/>
    <property type="molecule type" value="Genomic_DNA"/>
</dbReference>
<dbReference type="Gene3D" id="3.40.30.10">
    <property type="entry name" value="Glutaredoxin"/>
    <property type="match status" value="1"/>
</dbReference>
<dbReference type="Proteomes" id="UP001212411">
    <property type="component" value="Chromosome 1"/>
</dbReference>
<reference evidence="7 8" key="1">
    <citation type="journal article" date="2023" name="G3 (Bethesda)">
        <title>A high-quality reference genome for the fission yeast Schizosaccharomyces osmophilus.</title>
        <authorList>
            <person name="Jia G.S."/>
            <person name="Zhang W.C."/>
            <person name="Liang Y."/>
            <person name="Liu X.H."/>
            <person name="Rhind N."/>
            <person name="Pidoux A."/>
            <person name="Brysch-Herzberg M."/>
            <person name="Du L.L."/>
        </authorList>
    </citation>
    <scope>NUCLEOTIDE SEQUENCE [LARGE SCALE GENOMIC DNA]</scope>
    <source>
        <strain evidence="7 8">CBS 15793</strain>
    </source>
</reference>
<comment type="subcellular location">
    <subcellularLocation>
        <location evidence="1">Mitochondrion</location>
    </subcellularLocation>
</comment>
<keyword evidence="5" id="KW-0687">Ribonucleoprotein</keyword>
<proteinExistence type="inferred from homology"/>
<protein>
    <recommendedName>
        <fullName evidence="6">Large ribosomal subunit protein mL53</fullName>
    </recommendedName>
</protein>
<sequence length="100" mass="11143">MIFGFINKLSITNLNPFSKASRSARLLLALANKDSARSNYGMFLTSSVAPKGSTVNPTIEVLYKDGKKMSIDSSKINVDRLSDMIDSYSRTLKFKDMIQK</sequence>
<dbReference type="PANTHER" id="PTHR28236:SF1">
    <property type="entry name" value="LARGE RIBOSOMAL SUBUNIT PROTEIN ML53"/>
    <property type="match status" value="1"/>
</dbReference>
<evidence type="ECO:0000256" key="6">
    <source>
        <dbReference type="ARBA" id="ARBA00035180"/>
    </source>
</evidence>
<dbReference type="GO" id="GO:0005762">
    <property type="term" value="C:mitochondrial large ribosomal subunit"/>
    <property type="evidence" value="ECO:0007669"/>
    <property type="project" value="TreeGrafter"/>
</dbReference>
<evidence type="ECO:0000256" key="2">
    <source>
        <dbReference type="ARBA" id="ARBA00005557"/>
    </source>
</evidence>
<organism evidence="7 8">
    <name type="scientific">Schizosaccharomyces osmophilus</name>
    <dbReference type="NCBI Taxonomy" id="2545709"/>
    <lineage>
        <taxon>Eukaryota</taxon>
        <taxon>Fungi</taxon>
        <taxon>Dikarya</taxon>
        <taxon>Ascomycota</taxon>
        <taxon>Taphrinomycotina</taxon>
        <taxon>Schizosaccharomycetes</taxon>
        <taxon>Schizosaccharomycetales</taxon>
        <taxon>Schizosaccharomycetaceae</taxon>
        <taxon>Schizosaccharomyces</taxon>
    </lineage>
</organism>
<keyword evidence="4" id="KW-0496">Mitochondrion</keyword>
<keyword evidence="8" id="KW-1185">Reference proteome</keyword>
<dbReference type="GO" id="GO:0003735">
    <property type="term" value="F:structural constituent of ribosome"/>
    <property type="evidence" value="ECO:0007669"/>
    <property type="project" value="TreeGrafter"/>
</dbReference>
<dbReference type="InterPro" id="IPR042776">
    <property type="entry name" value="Ribosomal_mL53_fung"/>
</dbReference>
<keyword evidence="3 7" id="KW-0689">Ribosomal protein</keyword>
<dbReference type="GeneID" id="80873915"/>
<dbReference type="Pfam" id="PF10780">
    <property type="entry name" value="MRP_L53"/>
    <property type="match status" value="1"/>
</dbReference>
<evidence type="ECO:0000256" key="1">
    <source>
        <dbReference type="ARBA" id="ARBA00004173"/>
    </source>
</evidence>
<dbReference type="PANTHER" id="PTHR28236">
    <property type="entry name" value="54S RIBOSOMAL PROTEIN L44, MITOCHONDRIAL"/>
    <property type="match status" value="1"/>
</dbReference>